<dbReference type="GO" id="GO:0006457">
    <property type="term" value="P:protein folding"/>
    <property type="evidence" value="ECO:0007669"/>
    <property type="project" value="InterPro"/>
</dbReference>
<proteinExistence type="inferred from homology"/>
<dbReference type="EMBL" id="CYYV01000002">
    <property type="protein sequence ID" value="CUN58897.1"/>
    <property type="molecule type" value="Genomic_DNA"/>
</dbReference>
<dbReference type="GO" id="GO:0042803">
    <property type="term" value="F:protein homodimerization activity"/>
    <property type="evidence" value="ECO:0007669"/>
    <property type="project" value="InterPro"/>
</dbReference>
<sequence>MECGDFTLILQSGEKRAKIDLSQFTEEKPEPFPINTVFVPKQLLANVLQAGKEFCLGAKNLNPTTKDSAIGKGIQMIARQTQEVFADCHDGDTNIRVSTWIEKLLAVKDNLEYGIVSSERTTNRWAYMDEKLLMMDFRTALAQNLYQLNVLPIEANGAIFDPHIHDAVHIEETDRVEEDRVVEEIQKGYFFGEKLYRPTKVIVSKNPCQK</sequence>
<evidence type="ECO:0000256" key="1">
    <source>
        <dbReference type="ARBA" id="ARBA00023186"/>
    </source>
</evidence>
<dbReference type="GO" id="GO:0051082">
    <property type="term" value="F:unfolded protein binding"/>
    <property type="evidence" value="ECO:0007669"/>
    <property type="project" value="TreeGrafter"/>
</dbReference>
<dbReference type="RefSeq" id="WP_082424849.1">
    <property type="nucleotide sequence ID" value="NZ_CABJFB010000017.1"/>
</dbReference>
<dbReference type="GO" id="GO:0051087">
    <property type="term" value="F:protein-folding chaperone binding"/>
    <property type="evidence" value="ECO:0007669"/>
    <property type="project" value="InterPro"/>
</dbReference>
<dbReference type="PANTHER" id="PTHR21237:SF23">
    <property type="entry name" value="GRPE PROTEIN HOMOLOG, MITOCHONDRIAL"/>
    <property type="match status" value="1"/>
</dbReference>
<protein>
    <submittedName>
        <fullName evidence="3">HSP-70 cofactor</fullName>
    </submittedName>
</protein>
<dbReference type="InterPro" id="IPR009012">
    <property type="entry name" value="GrpE_head"/>
</dbReference>
<dbReference type="AlphaFoldDB" id="A0A173Y6N8"/>
<dbReference type="Gene3D" id="2.30.22.10">
    <property type="entry name" value="Head domain of nucleotide exchange factor GrpE"/>
    <property type="match status" value="1"/>
</dbReference>
<evidence type="ECO:0000313" key="3">
    <source>
        <dbReference type="EMBL" id="CUN58897.1"/>
    </source>
</evidence>
<keyword evidence="1" id="KW-0143">Chaperone</keyword>
<comment type="similarity">
    <text evidence="2">Belongs to the GrpE family.</text>
</comment>
<dbReference type="InterPro" id="IPR000740">
    <property type="entry name" value="GrpE"/>
</dbReference>
<dbReference type="Proteomes" id="UP000095706">
    <property type="component" value="Unassembled WGS sequence"/>
</dbReference>
<accession>A0A173Y6N8</accession>
<evidence type="ECO:0000256" key="2">
    <source>
        <dbReference type="RuleBase" id="RU004478"/>
    </source>
</evidence>
<dbReference type="SUPFAM" id="SSF51064">
    <property type="entry name" value="Head domain of nucleotide exchange factor GrpE"/>
    <property type="match status" value="1"/>
</dbReference>
<reference evidence="3 4" key="1">
    <citation type="submission" date="2015-09" db="EMBL/GenBank/DDBJ databases">
        <authorList>
            <consortium name="Pathogen Informatics"/>
        </authorList>
    </citation>
    <scope>NUCLEOTIDE SEQUENCE [LARGE SCALE GENOMIC DNA]</scope>
    <source>
        <strain evidence="3 4">2789STDY5608849</strain>
    </source>
</reference>
<organism evidence="3 4">
    <name type="scientific">Fusicatenibacter saccharivorans</name>
    <dbReference type="NCBI Taxonomy" id="1150298"/>
    <lineage>
        <taxon>Bacteria</taxon>
        <taxon>Bacillati</taxon>
        <taxon>Bacillota</taxon>
        <taxon>Clostridia</taxon>
        <taxon>Lachnospirales</taxon>
        <taxon>Lachnospiraceae</taxon>
        <taxon>Fusicatenibacter</taxon>
    </lineage>
</organism>
<evidence type="ECO:0000313" key="4">
    <source>
        <dbReference type="Proteomes" id="UP000095706"/>
    </source>
</evidence>
<dbReference type="Pfam" id="PF01025">
    <property type="entry name" value="GrpE"/>
    <property type="match status" value="1"/>
</dbReference>
<gene>
    <name evidence="3" type="primary">grpE_1</name>
    <name evidence="3" type="ORF">ERS852406_00407</name>
</gene>
<dbReference type="PANTHER" id="PTHR21237">
    <property type="entry name" value="GRPE PROTEIN"/>
    <property type="match status" value="1"/>
</dbReference>
<name>A0A173Y6N8_9FIRM</name>
<dbReference type="GO" id="GO:0000774">
    <property type="term" value="F:adenyl-nucleotide exchange factor activity"/>
    <property type="evidence" value="ECO:0007669"/>
    <property type="project" value="InterPro"/>
</dbReference>
<dbReference type="PRINTS" id="PR00773">
    <property type="entry name" value="GRPEPROTEIN"/>
</dbReference>